<evidence type="ECO:0000313" key="8">
    <source>
        <dbReference type="Proteomes" id="UP000011841"/>
    </source>
</evidence>
<evidence type="ECO:0000259" key="6">
    <source>
        <dbReference type="PROSITE" id="PS51332"/>
    </source>
</evidence>
<dbReference type="STRING" id="1245469.S58_72370"/>
<evidence type="ECO:0000256" key="3">
    <source>
        <dbReference type="ARBA" id="ARBA00022723"/>
    </source>
</evidence>
<dbReference type="Proteomes" id="UP000011841">
    <property type="component" value="Chromosome"/>
</dbReference>
<dbReference type="InterPro" id="IPR051198">
    <property type="entry name" value="BchE-like"/>
</dbReference>
<dbReference type="OrthoDB" id="9060335at2"/>
<dbReference type="InterPro" id="IPR006638">
    <property type="entry name" value="Elp3/MiaA/NifB-like_rSAM"/>
</dbReference>
<gene>
    <name evidence="7" type="ORF">S58_72370</name>
</gene>
<evidence type="ECO:0000256" key="2">
    <source>
        <dbReference type="ARBA" id="ARBA00022691"/>
    </source>
</evidence>
<dbReference type="PROSITE" id="PS51332">
    <property type="entry name" value="B12_BINDING"/>
    <property type="match status" value="1"/>
</dbReference>
<dbReference type="RefSeq" id="WP_015670272.1">
    <property type="nucleotide sequence ID" value="NC_020453.1"/>
</dbReference>
<proteinExistence type="predicted"/>
<evidence type="ECO:0000256" key="5">
    <source>
        <dbReference type="ARBA" id="ARBA00023014"/>
    </source>
</evidence>
<dbReference type="InterPro" id="IPR007197">
    <property type="entry name" value="rSAM"/>
</dbReference>
<protein>
    <submittedName>
        <fullName evidence="7">Radical SAM domain protein</fullName>
    </submittedName>
</protein>
<dbReference type="Pfam" id="PF02310">
    <property type="entry name" value="B12-binding"/>
    <property type="match status" value="1"/>
</dbReference>
<dbReference type="PATRIC" id="fig|1245469.3.peg.7396"/>
<keyword evidence="5" id="KW-0411">Iron-sulfur</keyword>
<keyword evidence="2" id="KW-0949">S-adenosyl-L-methionine</keyword>
<dbReference type="EMBL" id="AP012603">
    <property type="protein sequence ID" value="BAM93201.1"/>
    <property type="molecule type" value="Genomic_DNA"/>
</dbReference>
<comment type="cofactor">
    <cofactor evidence="1">
        <name>[4Fe-4S] cluster</name>
        <dbReference type="ChEBI" id="CHEBI:49883"/>
    </cofactor>
</comment>
<sequence>MDAPVRSLATKEIVLINAADSASTLFDEAAEPYQANAFPNLGLLTLGTALRTELAARGLSHQVTYFDASVTGNDELISYLEAHAPRLFAVCFSIYTANYVASARIAERVKRLDPNIHTVLGNDGFSAIWRIAMRRRAAFDYGFYGNDVVEGFSRLMADLAERRVVDLGRYPGLVFRDPANNGRIARNEEDPEEFNRLPMVDYSLTRGPFDHDARYLAEQHRSMPSLAARGARGVTIEFARGCLKFGGRRNDYGVPLNACDFCAINPGSRAMIGADAERAWAIIRSAVEQGYNYFFVTTDELPLTFWPLLNRMAERVPDWYRDMHRDDRPRFLCYARADAFKANKLHRIDLMMEQLNYDTFWIGLEAFSTISLRAMNKGISASRNGSQDMLEHNLEAVACAAQRGARIGAGLIVTHLGITPDIMETNFRILDDCLQRHAQAFMEITVNLLYPNPGSLAFDYLRMPSSARDAAGRLGLEVDYDYLRSVQGKYAEEDMIDTDELLLDFMRGCCPAVTIEQAFDYRNRVSELVSSHGIQLV</sequence>
<name>M4ZHQ7_9BRAD</name>
<dbReference type="SUPFAM" id="SSF102114">
    <property type="entry name" value="Radical SAM enzymes"/>
    <property type="match status" value="1"/>
</dbReference>
<organism evidence="7 8">
    <name type="scientific">Bradyrhizobium oligotrophicum S58</name>
    <dbReference type="NCBI Taxonomy" id="1245469"/>
    <lineage>
        <taxon>Bacteria</taxon>
        <taxon>Pseudomonadati</taxon>
        <taxon>Pseudomonadota</taxon>
        <taxon>Alphaproteobacteria</taxon>
        <taxon>Hyphomicrobiales</taxon>
        <taxon>Nitrobacteraceae</taxon>
        <taxon>Bradyrhizobium</taxon>
    </lineage>
</organism>
<dbReference type="GeneID" id="301820889"/>
<dbReference type="GO" id="GO:0046872">
    <property type="term" value="F:metal ion binding"/>
    <property type="evidence" value="ECO:0007669"/>
    <property type="project" value="UniProtKB-KW"/>
</dbReference>
<dbReference type="SMART" id="SM00729">
    <property type="entry name" value="Elp3"/>
    <property type="match status" value="1"/>
</dbReference>
<keyword evidence="8" id="KW-1185">Reference proteome</keyword>
<dbReference type="eggNOG" id="COG1032">
    <property type="taxonomic scope" value="Bacteria"/>
</dbReference>
<dbReference type="HOGENOM" id="CLU_506876_0_0_5"/>
<dbReference type="SFLD" id="SFLDS00029">
    <property type="entry name" value="Radical_SAM"/>
    <property type="match status" value="1"/>
</dbReference>
<evidence type="ECO:0000256" key="1">
    <source>
        <dbReference type="ARBA" id="ARBA00001966"/>
    </source>
</evidence>
<dbReference type="PANTHER" id="PTHR43409:SF7">
    <property type="entry name" value="BLL1977 PROTEIN"/>
    <property type="match status" value="1"/>
</dbReference>
<keyword evidence="3" id="KW-0479">Metal-binding</keyword>
<dbReference type="AlphaFoldDB" id="M4ZHQ7"/>
<keyword evidence="4" id="KW-0408">Iron</keyword>
<evidence type="ECO:0000313" key="7">
    <source>
        <dbReference type="EMBL" id="BAM93201.1"/>
    </source>
</evidence>
<evidence type="ECO:0000256" key="4">
    <source>
        <dbReference type="ARBA" id="ARBA00023004"/>
    </source>
</evidence>
<dbReference type="SFLD" id="SFLDG01082">
    <property type="entry name" value="B12-binding_domain_containing"/>
    <property type="match status" value="1"/>
</dbReference>
<dbReference type="GO" id="GO:0031419">
    <property type="term" value="F:cobalamin binding"/>
    <property type="evidence" value="ECO:0007669"/>
    <property type="project" value="InterPro"/>
</dbReference>
<reference evidence="7 8" key="1">
    <citation type="journal article" date="2013" name="Appl. Environ. Microbiol.">
        <title>Genome analysis suggests that the soil oligotrophic bacterium Agromonas oligotrophica (Bradyrhizobium oligotrophicum) is a nitrogen-fixing symbiont of Aeschynomene indica.</title>
        <authorList>
            <person name="Okubo T."/>
            <person name="Fukushima S."/>
            <person name="Itakura M."/>
            <person name="Oshima K."/>
            <person name="Longtonglang A."/>
            <person name="Teaumroong N."/>
            <person name="Mitsui H."/>
            <person name="Hattori M."/>
            <person name="Hattori R."/>
            <person name="Hattori T."/>
            <person name="Minamisawa K."/>
        </authorList>
    </citation>
    <scope>NUCLEOTIDE SEQUENCE [LARGE SCALE GENOMIC DNA]</scope>
    <source>
        <strain evidence="7 8">S58</strain>
    </source>
</reference>
<dbReference type="InterPro" id="IPR058240">
    <property type="entry name" value="rSAM_sf"/>
</dbReference>
<dbReference type="GO" id="GO:0003824">
    <property type="term" value="F:catalytic activity"/>
    <property type="evidence" value="ECO:0007669"/>
    <property type="project" value="InterPro"/>
</dbReference>
<accession>M4ZHQ7</accession>
<dbReference type="GO" id="GO:0005829">
    <property type="term" value="C:cytosol"/>
    <property type="evidence" value="ECO:0007669"/>
    <property type="project" value="TreeGrafter"/>
</dbReference>
<dbReference type="GO" id="GO:0051536">
    <property type="term" value="F:iron-sulfur cluster binding"/>
    <property type="evidence" value="ECO:0007669"/>
    <property type="project" value="UniProtKB-KW"/>
</dbReference>
<dbReference type="InterPro" id="IPR006158">
    <property type="entry name" value="Cobalamin-bd"/>
</dbReference>
<feature type="domain" description="B12-binding" evidence="6">
    <location>
        <begin position="24"/>
        <end position="166"/>
    </location>
</feature>
<dbReference type="PANTHER" id="PTHR43409">
    <property type="entry name" value="ANAEROBIC MAGNESIUM-PROTOPORPHYRIN IX MONOMETHYL ESTER CYCLASE-RELATED"/>
    <property type="match status" value="1"/>
</dbReference>
<dbReference type="KEGG" id="aol:S58_72370"/>